<dbReference type="PATRIC" id="fig|1133568.3.peg.179"/>
<dbReference type="AlphaFoldDB" id="J9TQK3"/>
<reference evidence="1 2" key="1">
    <citation type="journal article" date="2012" name="BMC Genomics">
        <title>Comparative genomics of Brachyspira pilosicoli strains: genome rearrangements, reductions and correlation of genetic compliment with phenotypic diversity.</title>
        <authorList>
            <person name="Mappley L.J."/>
            <person name="Black M.L."/>
            <person name="Abuoun M."/>
            <person name="Darby A.C."/>
            <person name="Woodward M.J."/>
            <person name="Parkhill J."/>
            <person name="Turner A.K."/>
            <person name="Bellgard M.I."/>
            <person name="La T."/>
            <person name="Phillips N.D."/>
            <person name="La Ragione R.M."/>
            <person name="Hampson D.J."/>
        </authorList>
    </citation>
    <scope>NUCLEOTIDE SEQUENCE [LARGE SCALE GENOMIC DNA]</scope>
    <source>
        <strain evidence="1">B2904</strain>
    </source>
</reference>
<gene>
    <name evidence="1" type="ORF">B2904_orf180</name>
</gene>
<dbReference type="NCBIfam" id="NF046043">
    <property type="entry name" value="rep_init_NGO0469"/>
    <property type="match status" value="1"/>
</dbReference>
<proteinExistence type="predicted"/>
<name>J9TQK3_BRAPL</name>
<evidence type="ECO:0000313" key="1">
    <source>
        <dbReference type="EMBL" id="AFR69537.1"/>
    </source>
</evidence>
<dbReference type="EMBL" id="CP003490">
    <property type="protein sequence ID" value="AFR69537.1"/>
    <property type="molecule type" value="Genomic_DNA"/>
</dbReference>
<dbReference type="KEGG" id="bpj:B2904_orf180"/>
<organism evidence="1 2">
    <name type="scientific">Brachyspira pilosicoli B2904</name>
    <dbReference type="NCBI Taxonomy" id="1133568"/>
    <lineage>
        <taxon>Bacteria</taxon>
        <taxon>Pseudomonadati</taxon>
        <taxon>Spirochaetota</taxon>
        <taxon>Spirochaetia</taxon>
        <taxon>Brachyspirales</taxon>
        <taxon>Brachyspiraceae</taxon>
        <taxon>Brachyspira</taxon>
    </lineage>
</organism>
<dbReference type="Proteomes" id="UP000007346">
    <property type="component" value="Chromosome"/>
</dbReference>
<protein>
    <submittedName>
        <fullName evidence="1">Putative phage associated protein</fullName>
    </submittedName>
</protein>
<dbReference type="HOGENOM" id="CLU_111915_0_0_12"/>
<dbReference type="InterPro" id="IPR059222">
    <property type="entry name" value="NGO0469-like"/>
</dbReference>
<dbReference type="RefSeq" id="WP_014935176.1">
    <property type="nucleotide sequence ID" value="NC_018607.1"/>
</dbReference>
<sequence length="214" mass="24602">MSNFEMTGKTTSDFEQPQTGMVPAVCINVVDGKYVKTTYMGQDKGYQRKIFILWEIAQRIKEGQFAGQHMVIAKEYTFAVGDKANLRIDLESWRGKKFEERKNADGTVSLLTEKKDNEKIVKVPFAVDMLIGANCILYLEDVGKSRHFIKPTKVMKFDSKYTPVKREYDINYIPNWLAKKIEERPLSNPDIQQTQTDNAVNDNSTVIEDEEVPF</sequence>
<accession>J9TQK3</accession>
<evidence type="ECO:0000313" key="2">
    <source>
        <dbReference type="Proteomes" id="UP000007346"/>
    </source>
</evidence>